<dbReference type="AlphaFoldDB" id="A0A0N1HA45"/>
<feature type="domain" description="CFEM" evidence="13">
    <location>
        <begin position="17"/>
        <end position="131"/>
    </location>
</feature>
<dbReference type="Proteomes" id="UP000038010">
    <property type="component" value="Unassembled WGS sequence"/>
</dbReference>
<comment type="similarity">
    <text evidence="3">Belongs to the RBT5 family.</text>
</comment>
<evidence type="ECO:0000256" key="11">
    <source>
        <dbReference type="SAM" id="Phobius"/>
    </source>
</evidence>
<evidence type="ECO:0000256" key="9">
    <source>
        <dbReference type="PROSITE-ProRule" id="PRU01356"/>
    </source>
</evidence>
<dbReference type="GO" id="GO:0098552">
    <property type="term" value="C:side of membrane"/>
    <property type="evidence" value="ECO:0007669"/>
    <property type="project" value="UniProtKB-KW"/>
</dbReference>
<evidence type="ECO:0000313" key="14">
    <source>
        <dbReference type="EMBL" id="KPI40610.1"/>
    </source>
</evidence>
<evidence type="ECO:0000256" key="1">
    <source>
        <dbReference type="ARBA" id="ARBA00004589"/>
    </source>
</evidence>
<gene>
    <name evidence="14" type="ORF">AB675_7547</name>
</gene>
<accession>A0A0N1HA45</accession>
<feature type="region of interest" description="Disordered" evidence="10">
    <location>
        <begin position="214"/>
        <end position="288"/>
    </location>
</feature>
<evidence type="ECO:0000256" key="8">
    <source>
        <dbReference type="ARBA" id="ARBA00023288"/>
    </source>
</evidence>
<keyword evidence="9" id="KW-0479">Metal-binding</keyword>
<evidence type="ECO:0000256" key="10">
    <source>
        <dbReference type="SAM" id="MobiDB-lite"/>
    </source>
</evidence>
<comment type="caution">
    <text evidence="14">The sequence shown here is derived from an EMBL/GenBank/DDBJ whole genome shotgun (WGS) entry which is preliminary data.</text>
</comment>
<name>A0A0N1HA45_9EURO</name>
<proteinExistence type="inferred from homology"/>
<feature type="chain" id="PRO_5005873168" description="CFEM domain-containing protein" evidence="12">
    <location>
        <begin position="22"/>
        <end position="515"/>
    </location>
</feature>
<evidence type="ECO:0000256" key="12">
    <source>
        <dbReference type="SAM" id="SignalP"/>
    </source>
</evidence>
<sequence>MVQYFRLRLLLAVTFVSLAAAQSDLPSQITAAGASPTGTGSYPPCAAVCLADATGALECSENDSRCLCSHQKDVRTSVEQCLSVSDACSPDDASAAASYYEKVCQGLGLDQDGEPLLAIATGGIATAPNVAGPGPTSPSSTPSSSATASSTPTASTAKDNDDNEKDDQDDGAMSIATVAGIAVGCTFIVVAVISGLIFMYIRRRDDDEEMVHGIASQVKPKPESDSSASSFKTPAQKVSEKTAEYSLTSLPSPQPPPKYTRSNPTPTIAARRNNHSAKPLPNTTPSATLNNSSYPFPFGDKNAAEASVTSLALPNSASKPVSAMIVQPSPVRSQFSEQGSIYSVSSIHSEELQVNRASEARRSRPNTFYNLYTHGAEGHSNTDLSPAQQAVGKGQGSLRRNKFDTRVDVPLPLNTQHTKASGANENPFTTPSDEIHNPFNTSTSTIERPNPLRSHPSRKGQNPLTQRPGLAKSTGSFGKFDFEIDEENRKSSGRRSSGLMRNSFFSGLDLGFGKS</sequence>
<keyword evidence="7 9" id="KW-1015">Disulfide bond</keyword>
<feature type="signal peptide" evidence="12">
    <location>
        <begin position="1"/>
        <end position="21"/>
    </location>
</feature>
<keyword evidence="8" id="KW-0449">Lipoprotein</keyword>
<dbReference type="OrthoDB" id="10517274at2759"/>
<evidence type="ECO:0000256" key="4">
    <source>
        <dbReference type="ARBA" id="ARBA00022525"/>
    </source>
</evidence>
<keyword evidence="6 12" id="KW-0732">Signal</keyword>
<dbReference type="VEuPathDB" id="FungiDB:AB675_7547"/>
<feature type="region of interest" description="Disordered" evidence="10">
    <location>
        <begin position="370"/>
        <end position="515"/>
    </location>
</feature>
<dbReference type="PROSITE" id="PS52012">
    <property type="entry name" value="CFEM"/>
    <property type="match status" value="1"/>
</dbReference>
<evidence type="ECO:0000256" key="3">
    <source>
        <dbReference type="ARBA" id="ARBA00010031"/>
    </source>
</evidence>
<feature type="compositionally biased region" description="Polar residues" evidence="10">
    <location>
        <begin position="413"/>
        <end position="447"/>
    </location>
</feature>
<dbReference type="EMBL" id="LFJN01000012">
    <property type="protein sequence ID" value="KPI40610.1"/>
    <property type="molecule type" value="Genomic_DNA"/>
</dbReference>
<feature type="compositionally biased region" description="Polar residues" evidence="10">
    <location>
        <begin position="379"/>
        <end position="388"/>
    </location>
</feature>
<keyword evidence="15" id="KW-1185">Reference proteome</keyword>
<evidence type="ECO:0000256" key="5">
    <source>
        <dbReference type="ARBA" id="ARBA00022622"/>
    </source>
</evidence>
<evidence type="ECO:0000256" key="2">
    <source>
        <dbReference type="ARBA" id="ARBA00004613"/>
    </source>
</evidence>
<feature type="region of interest" description="Disordered" evidence="10">
    <location>
        <begin position="129"/>
        <end position="169"/>
    </location>
</feature>
<comment type="caution">
    <text evidence="9">Lacks conserved residue(s) required for the propagation of feature annotation.</text>
</comment>
<feature type="binding site" description="axial binding residue" evidence="9">
    <location>
        <position position="63"/>
    </location>
    <ligand>
        <name>heme</name>
        <dbReference type="ChEBI" id="CHEBI:30413"/>
    </ligand>
    <ligandPart>
        <name>Fe</name>
        <dbReference type="ChEBI" id="CHEBI:18248"/>
    </ligandPart>
</feature>
<feature type="disulfide bond" evidence="9">
    <location>
        <begin position="59"/>
        <end position="66"/>
    </location>
</feature>
<dbReference type="SMART" id="SM00747">
    <property type="entry name" value="CFEM"/>
    <property type="match status" value="1"/>
</dbReference>
<organism evidence="14 15">
    <name type="scientific">Cyphellophora attinorum</name>
    <dbReference type="NCBI Taxonomy" id="1664694"/>
    <lineage>
        <taxon>Eukaryota</taxon>
        <taxon>Fungi</taxon>
        <taxon>Dikarya</taxon>
        <taxon>Ascomycota</taxon>
        <taxon>Pezizomycotina</taxon>
        <taxon>Eurotiomycetes</taxon>
        <taxon>Chaetothyriomycetidae</taxon>
        <taxon>Chaetothyriales</taxon>
        <taxon>Cyphellophoraceae</taxon>
        <taxon>Cyphellophora</taxon>
    </lineage>
</organism>
<dbReference type="Pfam" id="PF05730">
    <property type="entry name" value="CFEM"/>
    <property type="match status" value="1"/>
</dbReference>
<dbReference type="GeneID" id="28739804"/>
<keyword evidence="4" id="KW-0964">Secreted</keyword>
<protein>
    <recommendedName>
        <fullName evidence="13">CFEM domain-containing protein</fullName>
    </recommendedName>
</protein>
<keyword evidence="9" id="KW-0408">Iron</keyword>
<keyword evidence="11" id="KW-1133">Transmembrane helix</keyword>
<feature type="transmembrane region" description="Helical" evidence="11">
    <location>
        <begin position="175"/>
        <end position="201"/>
    </location>
</feature>
<dbReference type="InterPro" id="IPR008427">
    <property type="entry name" value="Extracellular_membr_CFEM_dom"/>
</dbReference>
<keyword evidence="11" id="KW-0472">Membrane</keyword>
<dbReference type="RefSeq" id="XP_018000573.1">
    <property type="nucleotide sequence ID" value="XM_018147924.1"/>
</dbReference>
<keyword evidence="5" id="KW-0336">GPI-anchor</keyword>
<reference evidence="14 15" key="1">
    <citation type="submission" date="2015-06" db="EMBL/GenBank/DDBJ databases">
        <title>Draft genome of the ant-associated black yeast Phialophora attae CBS 131958.</title>
        <authorList>
            <person name="Moreno L.F."/>
            <person name="Stielow B.J."/>
            <person name="de Hoog S."/>
            <person name="Vicente V.A."/>
            <person name="Weiss V.A."/>
            <person name="de Vries M."/>
            <person name="Cruz L.M."/>
            <person name="Souza E.M."/>
        </authorList>
    </citation>
    <scope>NUCLEOTIDE SEQUENCE [LARGE SCALE GENOMIC DNA]</scope>
    <source>
        <strain evidence="14 15">CBS 131958</strain>
    </source>
</reference>
<evidence type="ECO:0000256" key="6">
    <source>
        <dbReference type="ARBA" id="ARBA00022729"/>
    </source>
</evidence>
<keyword evidence="5" id="KW-0325">Glycoprotein</keyword>
<comment type="subcellular location">
    <subcellularLocation>
        <location evidence="1">Membrane</location>
        <topology evidence="1">Lipid-anchor</topology>
        <topology evidence="1">GPI-anchor</topology>
    </subcellularLocation>
    <subcellularLocation>
        <location evidence="2">Secreted</location>
    </subcellularLocation>
</comment>
<evidence type="ECO:0000313" key="15">
    <source>
        <dbReference type="Proteomes" id="UP000038010"/>
    </source>
</evidence>
<keyword evidence="11" id="KW-0812">Transmembrane</keyword>
<feature type="compositionally biased region" description="Low complexity" evidence="10">
    <location>
        <begin position="131"/>
        <end position="157"/>
    </location>
</feature>
<dbReference type="STRING" id="1664694.A0A0N1HA45"/>
<dbReference type="GO" id="GO:0005576">
    <property type="term" value="C:extracellular region"/>
    <property type="evidence" value="ECO:0007669"/>
    <property type="project" value="UniProtKB-SubCell"/>
</dbReference>
<keyword evidence="9" id="KW-0349">Heme</keyword>
<dbReference type="GO" id="GO:0046872">
    <property type="term" value="F:metal ion binding"/>
    <property type="evidence" value="ECO:0007669"/>
    <property type="project" value="UniProtKB-UniRule"/>
</dbReference>
<evidence type="ECO:0000256" key="7">
    <source>
        <dbReference type="ARBA" id="ARBA00023157"/>
    </source>
</evidence>
<evidence type="ECO:0000259" key="13">
    <source>
        <dbReference type="PROSITE" id="PS52012"/>
    </source>
</evidence>